<dbReference type="EMBL" id="RKQL01000001">
    <property type="protein sequence ID" value="RPE72690.1"/>
    <property type="molecule type" value="Genomic_DNA"/>
</dbReference>
<evidence type="ECO:0000256" key="4">
    <source>
        <dbReference type="SAM" id="Phobius"/>
    </source>
</evidence>
<dbReference type="RefSeq" id="WP_124219865.1">
    <property type="nucleotide sequence ID" value="NZ_RKQL01000001.1"/>
</dbReference>
<dbReference type="PANTHER" id="PTHR13610:SF9">
    <property type="entry name" value="FI06469P"/>
    <property type="match status" value="1"/>
</dbReference>
<dbReference type="AlphaFoldDB" id="A0A3N4VFL6"/>
<keyword evidence="4" id="KW-1133">Transmembrane helix</keyword>
<evidence type="ECO:0000313" key="5">
    <source>
        <dbReference type="EMBL" id="RPE72690.1"/>
    </source>
</evidence>
<keyword evidence="2" id="KW-0808">Transferase</keyword>
<dbReference type="InterPro" id="IPR029063">
    <property type="entry name" value="SAM-dependent_MTases_sf"/>
</dbReference>
<keyword evidence="4" id="KW-0812">Transmembrane</keyword>
<comment type="caution">
    <text evidence="5">The sequence shown here is derived from an EMBL/GenBank/DDBJ whole genome shotgun (WGS) entry which is preliminary data.</text>
</comment>
<feature type="transmembrane region" description="Helical" evidence="4">
    <location>
        <begin position="12"/>
        <end position="33"/>
    </location>
</feature>
<evidence type="ECO:0000256" key="3">
    <source>
        <dbReference type="ARBA" id="ARBA00022691"/>
    </source>
</evidence>
<keyword evidence="3" id="KW-0949">S-adenosyl-L-methionine</keyword>
<sequence length="266" mass="28691">MPRRAAALEWLATLRWPLPAVLSWGVAALAYAGLRVLTLGPWPAAIGASVLAVGLASQTPTTGMRRAWMALGFPLAWALLQGTGESGGAAQTAWAWLLGLAALLALYPLGAWRDAPLFPTPHDAFEGLAAALPLGPKPTVLDAGCGLGDGLLALARAWPQARLEGVERSAVLAWLCARRLPQAHIRRGDLWQSDWSVADLVYLFQRPESMPRAWDKAQRDMRPGTWLASLEFPIPGRPADAEFRCPDGRILWLYRIPASSPRSGGQ</sequence>
<evidence type="ECO:0000256" key="1">
    <source>
        <dbReference type="ARBA" id="ARBA00022603"/>
    </source>
</evidence>
<keyword evidence="4" id="KW-0472">Membrane</keyword>
<keyword evidence="1" id="KW-0489">Methyltransferase</keyword>
<protein>
    <recommendedName>
        <fullName evidence="7">Methyltransferase family protein</fullName>
    </recommendedName>
</protein>
<dbReference type="SUPFAM" id="SSF53335">
    <property type="entry name" value="S-adenosyl-L-methionine-dependent methyltransferases"/>
    <property type="match status" value="1"/>
</dbReference>
<organism evidence="5 6">
    <name type="scientific">Tibeticola sediminis</name>
    <dbReference type="NCBI Taxonomy" id="1917811"/>
    <lineage>
        <taxon>Bacteria</taxon>
        <taxon>Pseudomonadati</taxon>
        <taxon>Pseudomonadota</taxon>
        <taxon>Betaproteobacteria</taxon>
        <taxon>Burkholderiales</taxon>
        <taxon>Comamonadaceae</taxon>
        <taxon>Tibeticola</taxon>
    </lineage>
</organism>
<evidence type="ECO:0000313" key="6">
    <source>
        <dbReference type="Proteomes" id="UP000272193"/>
    </source>
</evidence>
<reference evidence="5 6" key="1">
    <citation type="submission" date="2018-11" db="EMBL/GenBank/DDBJ databases">
        <title>Genomic Encyclopedia of Type Strains, Phase IV (KMG-IV): sequencing the most valuable type-strain genomes for metagenomic binning, comparative biology and taxonomic classification.</title>
        <authorList>
            <person name="Goeker M."/>
        </authorList>
    </citation>
    <scope>NUCLEOTIDE SEQUENCE [LARGE SCALE GENOMIC DNA]</scope>
    <source>
        <strain evidence="5 6">DSM 101684</strain>
    </source>
</reference>
<dbReference type="InterPro" id="IPR026170">
    <property type="entry name" value="FAM173A/B"/>
</dbReference>
<dbReference type="GO" id="GO:0032259">
    <property type="term" value="P:methylation"/>
    <property type="evidence" value="ECO:0007669"/>
    <property type="project" value="UniProtKB-KW"/>
</dbReference>
<name>A0A3N4VFL6_9BURK</name>
<dbReference type="GO" id="GO:0016279">
    <property type="term" value="F:protein-lysine N-methyltransferase activity"/>
    <property type="evidence" value="ECO:0007669"/>
    <property type="project" value="InterPro"/>
</dbReference>
<dbReference type="PANTHER" id="PTHR13610">
    <property type="entry name" value="METHYLTRANSFERASE DOMAIN-CONTAINING PROTEIN"/>
    <property type="match status" value="1"/>
</dbReference>
<accession>A0A3N4VFL6</accession>
<evidence type="ECO:0000256" key="2">
    <source>
        <dbReference type="ARBA" id="ARBA00022679"/>
    </source>
</evidence>
<proteinExistence type="predicted"/>
<feature type="transmembrane region" description="Helical" evidence="4">
    <location>
        <begin position="93"/>
        <end position="112"/>
    </location>
</feature>
<keyword evidence="6" id="KW-1185">Reference proteome</keyword>
<dbReference type="Gene3D" id="3.40.50.150">
    <property type="entry name" value="Vaccinia Virus protein VP39"/>
    <property type="match status" value="1"/>
</dbReference>
<feature type="transmembrane region" description="Helical" evidence="4">
    <location>
        <begin position="39"/>
        <end position="56"/>
    </location>
</feature>
<dbReference type="OrthoDB" id="5611641at2"/>
<gene>
    <name evidence="5" type="ORF">EDC62_0392</name>
</gene>
<dbReference type="Proteomes" id="UP000272193">
    <property type="component" value="Unassembled WGS sequence"/>
</dbReference>
<evidence type="ECO:0008006" key="7">
    <source>
        <dbReference type="Google" id="ProtNLM"/>
    </source>
</evidence>